<dbReference type="InterPro" id="IPR036812">
    <property type="entry name" value="NAD(P)_OxRdtase_dom_sf"/>
</dbReference>
<dbReference type="EMBL" id="KN846969">
    <property type="protein sequence ID" value="KIW85701.1"/>
    <property type="molecule type" value="Genomic_DNA"/>
</dbReference>
<protein>
    <submittedName>
        <fullName evidence="3">Unplaced genomic scaffold supercont1.1, whole genome shotgun sequence</fullName>
    </submittedName>
</protein>
<keyword evidence="4" id="KW-1185">Reference proteome</keyword>
<organism evidence="3 4">
    <name type="scientific">Fonsecaea pedrosoi CBS 271.37</name>
    <dbReference type="NCBI Taxonomy" id="1442368"/>
    <lineage>
        <taxon>Eukaryota</taxon>
        <taxon>Fungi</taxon>
        <taxon>Dikarya</taxon>
        <taxon>Ascomycota</taxon>
        <taxon>Pezizomycotina</taxon>
        <taxon>Eurotiomycetes</taxon>
        <taxon>Chaetothyriomycetidae</taxon>
        <taxon>Chaetothyriales</taxon>
        <taxon>Herpotrichiellaceae</taxon>
        <taxon>Fonsecaea</taxon>
    </lineage>
</organism>
<evidence type="ECO:0000256" key="1">
    <source>
        <dbReference type="ARBA" id="ARBA00023002"/>
    </source>
</evidence>
<proteinExistence type="predicted"/>
<dbReference type="STRING" id="1442368.A0A0D2E6H2"/>
<dbReference type="Gene3D" id="3.20.20.100">
    <property type="entry name" value="NADP-dependent oxidoreductase domain"/>
    <property type="match status" value="1"/>
</dbReference>
<dbReference type="PANTHER" id="PTHR43625:SF78">
    <property type="entry name" value="PYRIDOXAL REDUCTASE-RELATED"/>
    <property type="match status" value="1"/>
</dbReference>
<dbReference type="VEuPathDB" id="FungiDB:Z517_01093"/>
<dbReference type="Proteomes" id="UP000053029">
    <property type="component" value="Unassembled WGS sequence"/>
</dbReference>
<dbReference type="GeneID" id="25300583"/>
<dbReference type="SUPFAM" id="SSF51430">
    <property type="entry name" value="NAD(P)-linked oxidoreductase"/>
    <property type="match status" value="1"/>
</dbReference>
<dbReference type="AlphaFoldDB" id="A0A0D2E6H2"/>
<reference evidence="3 4" key="1">
    <citation type="submission" date="2015-01" db="EMBL/GenBank/DDBJ databases">
        <title>The Genome Sequence of Fonsecaea pedrosoi CBS 271.37.</title>
        <authorList>
            <consortium name="The Broad Institute Genomics Platform"/>
            <person name="Cuomo C."/>
            <person name="de Hoog S."/>
            <person name="Gorbushina A."/>
            <person name="Stielow B."/>
            <person name="Teixiera M."/>
            <person name="Abouelleil A."/>
            <person name="Chapman S.B."/>
            <person name="Priest M."/>
            <person name="Young S.K."/>
            <person name="Wortman J."/>
            <person name="Nusbaum C."/>
            <person name="Birren B."/>
        </authorList>
    </citation>
    <scope>NUCLEOTIDE SEQUENCE [LARGE SCALE GENOMIC DNA]</scope>
    <source>
        <strain evidence="3 4">CBS 271.37</strain>
    </source>
</reference>
<dbReference type="InterPro" id="IPR050791">
    <property type="entry name" value="Aldo-Keto_reductase"/>
</dbReference>
<dbReference type="InterPro" id="IPR023210">
    <property type="entry name" value="NADP_OxRdtase_dom"/>
</dbReference>
<evidence type="ECO:0000313" key="4">
    <source>
        <dbReference type="Proteomes" id="UP000053029"/>
    </source>
</evidence>
<dbReference type="PANTHER" id="PTHR43625">
    <property type="entry name" value="AFLATOXIN B1 ALDEHYDE REDUCTASE"/>
    <property type="match status" value="1"/>
</dbReference>
<keyword evidence="1" id="KW-0560">Oxidoreductase</keyword>
<dbReference type="OrthoDB" id="37537at2759"/>
<evidence type="ECO:0000313" key="3">
    <source>
        <dbReference type="EMBL" id="KIW85701.1"/>
    </source>
</evidence>
<accession>A0A0D2E6H2</accession>
<feature type="domain" description="NADP-dependent oxidoreductase" evidence="2">
    <location>
        <begin position="14"/>
        <end position="323"/>
    </location>
</feature>
<gene>
    <name evidence="3" type="ORF">Z517_01093</name>
</gene>
<dbReference type="GO" id="GO:0016491">
    <property type="term" value="F:oxidoreductase activity"/>
    <property type="evidence" value="ECO:0007669"/>
    <property type="project" value="UniProtKB-KW"/>
</dbReference>
<dbReference type="CDD" id="cd19077">
    <property type="entry name" value="AKR_AKR8A1-2"/>
    <property type="match status" value="1"/>
</dbReference>
<dbReference type="Pfam" id="PF00248">
    <property type="entry name" value="Aldo_ket_red"/>
    <property type="match status" value="1"/>
</dbReference>
<name>A0A0D2E6H2_9EURO</name>
<dbReference type="HOGENOM" id="CLU_023205_2_1_1"/>
<evidence type="ECO:0000259" key="2">
    <source>
        <dbReference type="Pfam" id="PF00248"/>
    </source>
</evidence>
<dbReference type="RefSeq" id="XP_013289509.1">
    <property type="nucleotide sequence ID" value="XM_013434055.1"/>
</dbReference>
<sequence>MSAPIRILGKPVGPIGYGMMGLTWRHNAQPASDSFKAMETALSQGANFWNGGELYGTPERHSCHLLHEYFKLHPEDAGKVVLSIKGGLVPGGLKPDGSAQNVRRSVEDCLRVLDGTKSIDIFECARLDAHTPLEETIGTLAQLVKEGKIGGIGLSEVKAGTIERAHAIHPIAAVEVEVSLWTTDILRNGVAATCAKLNIPIVAYSPLSRGALAGETIRKNADIPEGDIRKFMPRFQDDVLEYNNQIVDEVQKLADKKGVTKAQIAIAWVRCLSGRTVTTENGEQMTLGTIIPIPGATKPERVVENTTVVDLSDDEMKEIAEILKKNPVKGDRYPAQGMAHLNM</sequence>
<dbReference type="GO" id="GO:0005737">
    <property type="term" value="C:cytoplasm"/>
    <property type="evidence" value="ECO:0007669"/>
    <property type="project" value="TreeGrafter"/>
</dbReference>